<protein>
    <submittedName>
        <fullName evidence="2">Uncharacterized protein</fullName>
    </submittedName>
</protein>
<evidence type="ECO:0000313" key="2">
    <source>
        <dbReference type="EMBL" id="KAK4025161.1"/>
    </source>
</evidence>
<dbReference type="EMBL" id="JAOYFB010000037">
    <property type="protein sequence ID" value="KAK4025161.1"/>
    <property type="molecule type" value="Genomic_DNA"/>
</dbReference>
<name>A0ABR0AJ71_9CRUS</name>
<dbReference type="Proteomes" id="UP001234178">
    <property type="component" value="Unassembled WGS sequence"/>
</dbReference>
<organism evidence="2 3">
    <name type="scientific">Daphnia magna</name>
    <dbReference type="NCBI Taxonomy" id="35525"/>
    <lineage>
        <taxon>Eukaryota</taxon>
        <taxon>Metazoa</taxon>
        <taxon>Ecdysozoa</taxon>
        <taxon>Arthropoda</taxon>
        <taxon>Crustacea</taxon>
        <taxon>Branchiopoda</taxon>
        <taxon>Diplostraca</taxon>
        <taxon>Cladocera</taxon>
        <taxon>Anomopoda</taxon>
        <taxon>Daphniidae</taxon>
        <taxon>Daphnia</taxon>
    </lineage>
</organism>
<gene>
    <name evidence="2" type="ORF">OUZ56_010661</name>
</gene>
<keyword evidence="3" id="KW-1185">Reference proteome</keyword>
<sequence length="287" mass="32435">MQKTSGTSEKKFLESFEEISKNSMRMGKICRHTFGVAAKHYFLAKFLIDLDIVRGASGRSADSTSAEEDEDTKSMDSSNEDSDTEKNRLESSFMVVGKRAKKRTKLNSISSMDEDSENENLYIQKRPVKAQIRIRTPSIEENTPPLPIIIKFTENKESFKSLKDTERRVFPKNQEEKVGKIRCAKLASGGDLFVYPVSETQRDNLMSVSSIDSRILLATKTKAEQDLRGIIYGVDTSKSDTEIQFNSQGLTKAKLEEFRASLNLHNPEVAAMCETHWKDSFTVKFSS</sequence>
<reference evidence="2 3" key="1">
    <citation type="journal article" date="2023" name="Nucleic Acids Res.">
        <title>The hologenome of Daphnia magna reveals possible DNA methylation and microbiome-mediated evolution of the host genome.</title>
        <authorList>
            <person name="Chaturvedi A."/>
            <person name="Li X."/>
            <person name="Dhandapani V."/>
            <person name="Marshall H."/>
            <person name="Kissane S."/>
            <person name="Cuenca-Cambronero M."/>
            <person name="Asole G."/>
            <person name="Calvet F."/>
            <person name="Ruiz-Romero M."/>
            <person name="Marangio P."/>
            <person name="Guigo R."/>
            <person name="Rago D."/>
            <person name="Mirbahai L."/>
            <person name="Eastwood N."/>
            <person name="Colbourne J.K."/>
            <person name="Zhou J."/>
            <person name="Mallon E."/>
            <person name="Orsini L."/>
        </authorList>
    </citation>
    <scope>NUCLEOTIDE SEQUENCE [LARGE SCALE GENOMIC DNA]</scope>
    <source>
        <strain evidence="2">LRV0_1</strain>
    </source>
</reference>
<comment type="caution">
    <text evidence="2">The sequence shown here is derived from an EMBL/GenBank/DDBJ whole genome shotgun (WGS) entry which is preliminary data.</text>
</comment>
<evidence type="ECO:0000256" key="1">
    <source>
        <dbReference type="SAM" id="MobiDB-lite"/>
    </source>
</evidence>
<evidence type="ECO:0000313" key="3">
    <source>
        <dbReference type="Proteomes" id="UP001234178"/>
    </source>
</evidence>
<proteinExistence type="predicted"/>
<feature type="region of interest" description="Disordered" evidence="1">
    <location>
        <begin position="58"/>
        <end position="94"/>
    </location>
</feature>
<accession>A0ABR0AJ71</accession>